<name>A0A7W4UHV3_9CELL</name>
<dbReference type="InterPro" id="IPR014755">
    <property type="entry name" value="Cu-Rt/internalin_Ig-like"/>
</dbReference>
<keyword evidence="4" id="KW-0186">Copper</keyword>
<sequence length="294" mass="27955">MLPHAPDRPTTLPRTAPGGRRTGVRAQVRGAFALLVAAFAAVLAGLGGITLGVLGAGPAAAHSALVSSDPADGSTPATAPAQVTLTFNEPAVALGTVVEVRAPDGRVVSTGDAVLADAGVTQALSGDLPAGAYSVLWRVTSADGHPIEGQLTFTAQGPTTAGDVPAASDPATTAATPTAEPTATLTTTTAAAAAPEATESAEPAERDPAAEASATNALLAGTVAALAALGVVVAVLIRRRPHGHHGGPGGAAPDGSTGTRGGSTGTRGGSAGTRGGSAGTRGGSAGTRGGSAGD</sequence>
<reference evidence="8 9" key="1">
    <citation type="submission" date="2020-08" db="EMBL/GenBank/DDBJ databases">
        <title>The Agave Microbiome: Exploring the role of microbial communities in plant adaptations to desert environments.</title>
        <authorList>
            <person name="Partida-Martinez L.P."/>
        </authorList>
    </citation>
    <scope>NUCLEOTIDE SEQUENCE [LARGE SCALE GENOMIC DNA]</scope>
    <source>
        <strain evidence="8 9">RAS26</strain>
    </source>
</reference>
<dbReference type="Pfam" id="PF04234">
    <property type="entry name" value="CopC"/>
    <property type="match status" value="1"/>
</dbReference>
<dbReference type="InterPro" id="IPR007348">
    <property type="entry name" value="CopC_dom"/>
</dbReference>
<evidence type="ECO:0000256" key="3">
    <source>
        <dbReference type="ARBA" id="ARBA00022729"/>
    </source>
</evidence>
<comment type="caution">
    <text evidence="8">The sequence shown here is derived from an EMBL/GenBank/DDBJ whole genome shotgun (WGS) entry which is preliminary data.</text>
</comment>
<dbReference type="GO" id="GO:0046688">
    <property type="term" value="P:response to copper ion"/>
    <property type="evidence" value="ECO:0007669"/>
    <property type="project" value="InterPro"/>
</dbReference>
<dbReference type="SUPFAM" id="SSF81296">
    <property type="entry name" value="E set domains"/>
    <property type="match status" value="1"/>
</dbReference>
<dbReference type="Proteomes" id="UP000518206">
    <property type="component" value="Unassembled WGS sequence"/>
</dbReference>
<dbReference type="PANTHER" id="PTHR34820:SF4">
    <property type="entry name" value="INNER MEMBRANE PROTEIN YEBZ"/>
    <property type="match status" value="1"/>
</dbReference>
<dbReference type="GO" id="GO:0030313">
    <property type="term" value="C:cell envelope"/>
    <property type="evidence" value="ECO:0007669"/>
    <property type="project" value="UniProtKB-SubCell"/>
</dbReference>
<dbReference type="InterPro" id="IPR032694">
    <property type="entry name" value="CopC/D"/>
</dbReference>
<dbReference type="PANTHER" id="PTHR34820">
    <property type="entry name" value="INNER MEMBRANE PROTEIN YEBZ"/>
    <property type="match status" value="1"/>
</dbReference>
<feature type="transmembrane region" description="Helical" evidence="6">
    <location>
        <begin position="217"/>
        <end position="237"/>
    </location>
</feature>
<comment type="subcellular location">
    <subcellularLocation>
        <location evidence="1">Cell envelope</location>
    </subcellularLocation>
</comment>
<feature type="compositionally biased region" description="Low complexity" evidence="5">
    <location>
        <begin position="165"/>
        <end position="201"/>
    </location>
</feature>
<accession>A0A7W4UHV3</accession>
<dbReference type="GO" id="GO:0006825">
    <property type="term" value="P:copper ion transport"/>
    <property type="evidence" value="ECO:0007669"/>
    <property type="project" value="InterPro"/>
</dbReference>
<evidence type="ECO:0000256" key="1">
    <source>
        <dbReference type="ARBA" id="ARBA00004196"/>
    </source>
</evidence>
<dbReference type="GO" id="GO:0005886">
    <property type="term" value="C:plasma membrane"/>
    <property type="evidence" value="ECO:0007669"/>
    <property type="project" value="TreeGrafter"/>
</dbReference>
<dbReference type="RefSeq" id="WP_183297255.1">
    <property type="nucleotide sequence ID" value="NZ_JACHVX010000005.1"/>
</dbReference>
<evidence type="ECO:0000313" key="9">
    <source>
        <dbReference type="Proteomes" id="UP000518206"/>
    </source>
</evidence>
<evidence type="ECO:0000256" key="5">
    <source>
        <dbReference type="SAM" id="MobiDB-lite"/>
    </source>
</evidence>
<keyword evidence="6" id="KW-0812">Transmembrane</keyword>
<dbReference type="InterPro" id="IPR014756">
    <property type="entry name" value="Ig_E-set"/>
</dbReference>
<reference evidence="8 9" key="2">
    <citation type="submission" date="2020-08" db="EMBL/GenBank/DDBJ databases">
        <authorList>
            <person name="Partida-Martinez L."/>
            <person name="Huntemann M."/>
            <person name="Clum A."/>
            <person name="Wang J."/>
            <person name="Palaniappan K."/>
            <person name="Ritter S."/>
            <person name="Chen I.-M."/>
            <person name="Stamatis D."/>
            <person name="Reddy T."/>
            <person name="O'Malley R."/>
            <person name="Daum C."/>
            <person name="Shapiro N."/>
            <person name="Ivanova N."/>
            <person name="Kyrpides N."/>
            <person name="Woyke T."/>
        </authorList>
    </citation>
    <scope>NUCLEOTIDE SEQUENCE [LARGE SCALE GENOMIC DNA]</scope>
    <source>
        <strain evidence="8 9">RAS26</strain>
    </source>
</reference>
<feature type="region of interest" description="Disordered" evidence="5">
    <location>
        <begin position="151"/>
        <end position="212"/>
    </location>
</feature>
<evidence type="ECO:0000256" key="2">
    <source>
        <dbReference type="ARBA" id="ARBA00022723"/>
    </source>
</evidence>
<evidence type="ECO:0000259" key="7">
    <source>
        <dbReference type="Pfam" id="PF04234"/>
    </source>
</evidence>
<evidence type="ECO:0000313" key="8">
    <source>
        <dbReference type="EMBL" id="MBB2924462.1"/>
    </source>
</evidence>
<proteinExistence type="predicted"/>
<gene>
    <name evidence="8" type="ORF">FHR80_003395</name>
</gene>
<keyword evidence="3" id="KW-0732">Signal</keyword>
<evidence type="ECO:0000256" key="6">
    <source>
        <dbReference type="SAM" id="Phobius"/>
    </source>
</evidence>
<dbReference type="GO" id="GO:0042597">
    <property type="term" value="C:periplasmic space"/>
    <property type="evidence" value="ECO:0007669"/>
    <property type="project" value="InterPro"/>
</dbReference>
<feature type="compositionally biased region" description="Gly residues" evidence="5">
    <location>
        <begin position="246"/>
        <end position="294"/>
    </location>
</feature>
<feature type="transmembrane region" description="Helical" evidence="6">
    <location>
        <begin position="30"/>
        <end position="54"/>
    </location>
</feature>
<feature type="region of interest" description="Disordered" evidence="5">
    <location>
        <begin position="1"/>
        <end position="22"/>
    </location>
</feature>
<keyword evidence="6" id="KW-0472">Membrane</keyword>
<feature type="region of interest" description="Disordered" evidence="5">
    <location>
        <begin position="242"/>
        <end position="294"/>
    </location>
</feature>
<keyword evidence="6" id="KW-1133">Transmembrane helix</keyword>
<protein>
    <recommendedName>
        <fullName evidence="7">CopC domain-containing protein</fullName>
    </recommendedName>
</protein>
<dbReference type="GO" id="GO:0005507">
    <property type="term" value="F:copper ion binding"/>
    <property type="evidence" value="ECO:0007669"/>
    <property type="project" value="InterPro"/>
</dbReference>
<organism evidence="8 9">
    <name type="scientific">Cellulomonas cellasea</name>
    <dbReference type="NCBI Taxonomy" id="43670"/>
    <lineage>
        <taxon>Bacteria</taxon>
        <taxon>Bacillati</taxon>
        <taxon>Actinomycetota</taxon>
        <taxon>Actinomycetes</taxon>
        <taxon>Micrococcales</taxon>
        <taxon>Cellulomonadaceae</taxon>
        <taxon>Cellulomonas</taxon>
    </lineage>
</organism>
<evidence type="ECO:0000256" key="4">
    <source>
        <dbReference type="ARBA" id="ARBA00023008"/>
    </source>
</evidence>
<keyword evidence="2" id="KW-0479">Metal-binding</keyword>
<dbReference type="AlphaFoldDB" id="A0A7W4UHV3"/>
<dbReference type="Gene3D" id="2.60.40.1220">
    <property type="match status" value="1"/>
</dbReference>
<feature type="domain" description="CopC" evidence="7">
    <location>
        <begin position="62"/>
        <end position="154"/>
    </location>
</feature>
<dbReference type="EMBL" id="JACHVX010000005">
    <property type="protein sequence ID" value="MBB2924462.1"/>
    <property type="molecule type" value="Genomic_DNA"/>
</dbReference>